<keyword evidence="14" id="KW-1133">Transmembrane helix</keyword>
<evidence type="ECO:0000313" key="18">
    <source>
        <dbReference type="Proteomes" id="UP001375240"/>
    </source>
</evidence>
<keyword evidence="14" id="KW-0812">Transmembrane</keyword>
<dbReference type="InterPro" id="IPR050546">
    <property type="entry name" value="Glycosyl_Hydrlase_16"/>
</dbReference>
<evidence type="ECO:0000256" key="2">
    <source>
        <dbReference type="ARBA" id="ARBA00004370"/>
    </source>
</evidence>
<dbReference type="InterPro" id="IPR013320">
    <property type="entry name" value="ConA-like_dom_sf"/>
</dbReference>
<evidence type="ECO:0000256" key="5">
    <source>
        <dbReference type="ARBA" id="ARBA00022679"/>
    </source>
</evidence>
<dbReference type="GO" id="GO:0016020">
    <property type="term" value="C:membrane"/>
    <property type="evidence" value="ECO:0007669"/>
    <property type="project" value="UniProtKB-SubCell"/>
</dbReference>
<feature type="domain" description="GH16" evidence="16">
    <location>
        <begin position="29"/>
        <end position="230"/>
    </location>
</feature>
<protein>
    <recommendedName>
        <fullName evidence="3">chitinase</fullName>
        <ecNumber evidence="3">3.2.1.14</ecNumber>
    </recommendedName>
</protein>
<sequence>MGRSMLSLVLACALAGVSSAQTFTHCNPLTQTCPANPALGGSASIDFTAGPNDAFAATLGSNKITYTPQGAQFQVAASGDSPTLSSNFYIMFGRVTVTMQAAPGVGIVSSVVLQSDDLDEIDWEWLGGDTGQVQSNYFGKGDTSTYDRAAFIGLAPPPQTTEHTYTIEWTSGSITWSIDGTVARVLTRDQAGSFYPQTPMQIKLGLWAGGDPSNQPGTIQWAGGYTDYSQGPFNMYVRSISVQDYSTGTSYSYSDNSGSYLSIRSNGGTIGIDAVGGSGGGTTNNNNPPVAPTLTNIPINNGLPGSVATDASKTRTPYVIPTSAEEYWAGTGYRVSSASMSPDPAFTDLVSPVPVTSTTHDPNVPYIVTAASASNSDSVPVYIVTSTAAAAADSGAKVSSADRIAIGGRRLDDLAVLFLPPYVLALGWGVIAAMLL</sequence>
<keyword evidence="7" id="KW-0378">Hydrolase</keyword>
<dbReference type="FunFam" id="2.60.120.200:FF:000152">
    <property type="entry name" value="Cell wall glucanase"/>
    <property type="match status" value="1"/>
</dbReference>
<keyword evidence="4" id="KW-0328">Glycosyltransferase</keyword>
<reference evidence="17 18" key="1">
    <citation type="submission" date="2019-10" db="EMBL/GenBank/DDBJ databases">
        <authorList>
            <person name="Palmer J.M."/>
        </authorList>
    </citation>
    <scope>NUCLEOTIDE SEQUENCE [LARGE SCALE GENOMIC DNA]</scope>
    <source>
        <strain evidence="17 18">TWF696</strain>
    </source>
</reference>
<evidence type="ECO:0000256" key="7">
    <source>
        <dbReference type="ARBA" id="ARBA00022801"/>
    </source>
</evidence>
<evidence type="ECO:0000256" key="10">
    <source>
        <dbReference type="ARBA" id="ARBA00023295"/>
    </source>
</evidence>
<dbReference type="InterPro" id="IPR000757">
    <property type="entry name" value="Beta-glucanase-like"/>
</dbReference>
<dbReference type="PROSITE" id="PS51762">
    <property type="entry name" value="GH16_2"/>
    <property type="match status" value="1"/>
</dbReference>
<organism evidence="17 18">
    <name type="scientific">Orbilia brochopaga</name>
    <dbReference type="NCBI Taxonomy" id="3140254"/>
    <lineage>
        <taxon>Eukaryota</taxon>
        <taxon>Fungi</taxon>
        <taxon>Dikarya</taxon>
        <taxon>Ascomycota</taxon>
        <taxon>Pezizomycotina</taxon>
        <taxon>Orbiliomycetes</taxon>
        <taxon>Orbiliales</taxon>
        <taxon>Orbiliaceae</taxon>
        <taxon>Orbilia</taxon>
    </lineage>
</organism>
<evidence type="ECO:0000256" key="3">
    <source>
        <dbReference type="ARBA" id="ARBA00012729"/>
    </source>
</evidence>
<keyword evidence="8 14" id="KW-0472">Membrane</keyword>
<keyword evidence="11" id="KW-0961">Cell wall biogenesis/degradation</keyword>
<dbReference type="Gene3D" id="2.60.120.200">
    <property type="match status" value="1"/>
</dbReference>
<evidence type="ECO:0000256" key="4">
    <source>
        <dbReference type="ARBA" id="ARBA00022676"/>
    </source>
</evidence>
<proteinExistence type="inferred from homology"/>
<dbReference type="AlphaFoldDB" id="A0AAV9UEM8"/>
<dbReference type="EC" id="3.2.1.14" evidence="3"/>
<evidence type="ECO:0000256" key="9">
    <source>
        <dbReference type="ARBA" id="ARBA00023180"/>
    </source>
</evidence>
<keyword evidence="10" id="KW-0326">Glycosidase</keyword>
<accession>A0AAV9UEM8</accession>
<keyword evidence="6 15" id="KW-0732">Signal</keyword>
<comment type="function">
    <text evidence="13">Dual chitinase/transglycosylase that plays a role in cell wall architecture. Chitinase and transglycosylase activities are coupled. Required for the polysaccharide cross-linking at the septa and the cell wall. More specifically, transfers chitin to 1,6-beta-glucan in the cell wall.</text>
</comment>
<dbReference type="SUPFAM" id="SSF49899">
    <property type="entry name" value="Concanavalin A-like lectins/glucanases"/>
    <property type="match status" value="1"/>
</dbReference>
<dbReference type="EMBL" id="JAVHNQ010000008">
    <property type="protein sequence ID" value="KAK6340611.1"/>
    <property type="molecule type" value="Genomic_DNA"/>
</dbReference>
<evidence type="ECO:0000256" key="1">
    <source>
        <dbReference type="ARBA" id="ARBA00000822"/>
    </source>
</evidence>
<keyword evidence="9" id="KW-0325">Glycoprotein</keyword>
<name>A0AAV9UEM8_9PEZI</name>
<evidence type="ECO:0000256" key="6">
    <source>
        <dbReference type="ARBA" id="ARBA00022729"/>
    </source>
</evidence>
<evidence type="ECO:0000256" key="14">
    <source>
        <dbReference type="SAM" id="Phobius"/>
    </source>
</evidence>
<keyword evidence="18" id="KW-1185">Reference proteome</keyword>
<gene>
    <name evidence="17" type="ORF">TWF696_008936</name>
</gene>
<evidence type="ECO:0000256" key="8">
    <source>
        <dbReference type="ARBA" id="ARBA00023136"/>
    </source>
</evidence>
<evidence type="ECO:0000256" key="13">
    <source>
        <dbReference type="ARBA" id="ARBA00093308"/>
    </source>
</evidence>
<evidence type="ECO:0000313" key="17">
    <source>
        <dbReference type="EMBL" id="KAK6340611.1"/>
    </source>
</evidence>
<dbReference type="Pfam" id="PF00722">
    <property type="entry name" value="Glyco_hydro_16"/>
    <property type="match status" value="1"/>
</dbReference>
<dbReference type="PANTHER" id="PTHR10963:SF68">
    <property type="entry name" value="GLYCOSIDASE CRH1-RELATED"/>
    <property type="match status" value="1"/>
</dbReference>
<evidence type="ECO:0000256" key="11">
    <source>
        <dbReference type="ARBA" id="ARBA00023316"/>
    </source>
</evidence>
<dbReference type="GO" id="GO:0008843">
    <property type="term" value="F:endochitinase activity"/>
    <property type="evidence" value="ECO:0007669"/>
    <property type="project" value="UniProtKB-EC"/>
</dbReference>
<evidence type="ECO:0000256" key="15">
    <source>
        <dbReference type="SAM" id="SignalP"/>
    </source>
</evidence>
<evidence type="ECO:0000259" key="16">
    <source>
        <dbReference type="PROSITE" id="PS51762"/>
    </source>
</evidence>
<comment type="caution">
    <text evidence="17">The sequence shown here is derived from an EMBL/GenBank/DDBJ whole genome shotgun (WGS) entry which is preliminary data.</text>
</comment>
<dbReference type="GO" id="GO:0016757">
    <property type="term" value="F:glycosyltransferase activity"/>
    <property type="evidence" value="ECO:0007669"/>
    <property type="project" value="UniProtKB-KW"/>
</dbReference>
<dbReference type="GO" id="GO:0005975">
    <property type="term" value="P:carbohydrate metabolic process"/>
    <property type="evidence" value="ECO:0007669"/>
    <property type="project" value="InterPro"/>
</dbReference>
<keyword evidence="5" id="KW-0808">Transferase</keyword>
<evidence type="ECO:0000256" key="12">
    <source>
        <dbReference type="ARBA" id="ARBA00038074"/>
    </source>
</evidence>
<dbReference type="Proteomes" id="UP001375240">
    <property type="component" value="Unassembled WGS sequence"/>
</dbReference>
<dbReference type="PANTHER" id="PTHR10963">
    <property type="entry name" value="GLYCOSYL HYDROLASE-RELATED"/>
    <property type="match status" value="1"/>
</dbReference>
<feature type="chain" id="PRO_5043362137" description="chitinase" evidence="15">
    <location>
        <begin position="21"/>
        <end position="436"/>
    </location>
</feature>
<feature type="transmembrane region" description="Helical" evidence="14">
    <location>
        <begin position="414"/>
        <end position="435"/>
    </location>
</feature>
<dbReference type="GO" id="GO:0031505">
    <property type="term" value="P:fungal-type cell wall organization"/>
    <property type="evidence" value="ECO:0007669"/>
    <property type="project" value="TreeGrafter"/>
</dbReference>
<comment type="catalytic activity">
    <reaction evidence="1">
        <text>Random endo-hydrolysis of N-acetyl-beta-D-glucosaminide (1-&gt;4)-beta-linkages in chitin and chitodextrins.</text>
        <dbReference type="EC" id="3.2.1.14"/>
    </reaction>
</comment>
<feature type="signal peptide" evidence="15">
    <location>
        <begin position="1"/>
        <end position="20"/>
    </location>
</feature>
<comment type="subcellular location">
    <subcellularLocation>
        <location evidence="2">Membrane</location>
    </subcellularLocation>
</comment>
<dbReference type="GO" id="GO:0009277">
    <property type="term" value="C:fungal-type cell wall"/>
    <property type="evidence" value="ECO:0007669"/>
    <property type="project" value="TreeGrafter"/>
</dbReference>
<comment type="similarity">
    <text evidence="12">Belongs to the glycosyl hydrolase 16 family. CRH1 subfamily.</text>
</comment>
<dbReference type="CDD" id="cd02183">
    <property type="entry name" value="GH16_fungal_CRH1_transglycosylase"/>
    <property type="match status" value="1"/>
</dbReference>